<dbReference type="GeneID" id="88362650"/>
<evidence type="ECO:0000313" key="1">
    <source>
        <dbReference type="EMBL" id="ATL70784.1"/>
    </source>
</evidence>
<dbReference type="AlphaFoldDB" id="A0A291RU76"/>
<reference evidence="1 2" key="1">
    <citation type="submission" date="2017-10" db="EMBL/GenBank/DDBJ databases">
        <title>Comparative genomics between pathogenic Norcardia.</title>
        <authorList>
            <person name="Zeng L."/>
        </authorList>
    </citation>
    <scope>NUCLEOTIDE SEQUENCE [LARGE SCALE GENOMIC DNA]</scope>
    <source>
        <strain evidence="1 2">NC_YFY_NT001</strain>
    </source>
</reference>
<sequence>MVVYEVPASNGKKKKNRFEFRAEDGKVYSIPKTPYLSGKAAKYIRENHEGLSHAILTRGLIEIECPDAAEAVWDMDDEQITGIAEAWFEASGFNAGESDGSTDS</sequence>
<organism evidence="1 2">
    <name type="scientific">Nocardia terpenica</name>
    <dbReference type="NCBI Taxonomy" id="455432"/>
    <lineage>
        <taxon>Bacteria</taxon>
        <taxon>Bacillati</taxon>
        <taxon>Actinomycetota</taxon>
        <taxon>Actinomycetes</taxon>
        <taxon>Mycobacteriales</taxon>
        <taxon>Nocardiaceae</taxon>
        <taxon>Nocardia</taxon>
    </lineage>
</organism>
<dbReference type="EMBL" id="CP023778">
    <property type="protein sequence ID" value="ATL70784.1"/>
    <property type="molecule type" value="Genomic_DNA"/>
</dbReference>
<dbReference type="Proteomes" id="UP000221961">
    <property type="component" value="Chromosome"/>
</dbReference>
<name>A0A291RU76_9NOCA</name>
<dbReference type="RefSeq" id="WP_098697729.1">
    <property type="nucleotide sequence ID" value="NZ_CP023778.1"/>
</dbReference>
<protein>
    <submittedName>
        <fullName evidence="1">Uncharacterized protein</fullName>
    </submittedName>
</protein>
<accession>A0A291RU76</accession>
<evidence type="ECO:0000313" key="2">
    <source>
        <dbReference type="Proteomes" id="UP000221961"/>
    </source>
</evidence>
<proteinExistence type="predicted"/>
<dbReference type="KEGG" id="ntp:CRH09_35980"/>
<gene>
    <name evidence="1" type="ORF">CRH09_35980</name>
</gene>